<evidence type="ECO:0000256" key="7">
    <source>
        <dbReference type="ARBA" id="ARBA00012440"/>
    </source>
</evidence>
<evidence type="ECO:0000256" key="32">
    <source>
        <dbReference type="ARBA" id="ARBA00036313"/>
    </source>
</evidence>
<evidence type="ECO:0000256" key="11">
    <source>
        <dbReference type="ARBA" id="ARBA00022536"/>
    </source>
</evidence>
<dbReference type="AlphaFoldDB" id="A0A8T3EB47"/>
<dbReference type="GO" id="GO:0046872">
    <property type="term" value="F:metal ion binding"/>
    <property type="evidence" value="ECO:0007669"/>
    <property type="project" value="UniProtKB-KW"/>
</dbReference>
<comment type="subcellular location">
    <subcellularLocation>
        <location evidence="3">Endoplasmic reticulum membrane</location>
    </subcellularLocation>
    <subcellularLocation>
        <location evidence="2">Microsome membrane</location>
    </subcellularLocation>
</comment>
<comment type="caution">
    <text evidence="37">Lacks conserved residue(s) required for the propagation of feature annotation.</text>
</comment>
<dbReference type="GO" id="GO:0006979">
    <property type="term" value="P:response to oxidative stress"/>
    <property type="evidence" value="ECO:0007669"/>
    <property type="project" value="InterPro"/>
</dbReference>
<evidence type="ECO:0000256" key="36">
    <source>
        <dbReference type="PIRSR" id="PIRSR619791-2"/>
    </source>
</evidence>
<dbReference type="GO" id="GO:0004666">
    <property type="term" value="F:prostaglandin-endoperoxide synthase activity"/>
    <property type="evidence" value="ECO:0007669"/>
    <property type="project" value="UniProtKB-EC"/>
</dbReference>
<reference evidence="40" key="1">
    <citation type="submission" date="2021-01" db="EMBL/GenBank/DDBJ databases">
        <authorList>
            <person name="Zahm M."/>
            <person name="Roques C."/>
            <person name="Cabau C."/>
            <person name="Klopp C."/>
            <person name="Donnadieu C."/>
            <person name="Jouanno E."/>
            <person name="Lampietro C."/>
            <person name="Louis A."/>
            <person name="Herpin A."/>
            <person name="Echchiki A."/>
            <person name="Berthelot C."/>
            <person name="Parey E."/>
            <person name="Roest-Crollius H."/>
            <person name="Braasch I."/>
            <person name="Postlethwait J."/>
            <person name="Bobe J."/>
            <person name="Montfort J."/>
            <person name="Bouchez O."/>
            <person name="Begum T."/>
            <person name="Mejri S."/>
            <person name="Adams A."/>
            <person name="Chen W.-J."/>
            <person name="Guiguen Y."/>
        </authorList>
    </citation>
    <scope>NUCLEOTIDE SEQUENCE</scope>
    <source>
        <tissue evidence="40">Blood</tissue>
    </source>
</reference>
<keyword evidence="22 36" id="KW-0408">Iron</keyword>
<name>A0A8T3EB47_9TELE</name>
<evidence type="ECO:0000256" key="33">
    <source>
        <dbReference type="ARBA" id="ARBA00036358"/>
    </source>
</evidence>
<feature type="active site" description="Proton acceptor" evidence="35">
    <location>
        <position position="206"/>
    </location>
</feature>
<feature type="active site" description="For cyclooxygenase activity" evidence="35">
    <location>
        <position position="384"/>
    </location>
</feature>
<evidence type="ECO:0000256" key="37">
    <source>
        <dbReference type="PROSITE-ProRule" id="PRU00076"/>
    </source>
</evidence>
<dbReference type="InterPro" id="IPR037120">
    <property type="entry name" value="Haem_peroxidase_sf_animal"/>
</dbReference>
<dbReference type="GO" id="GO:0004601">
    <property type="term" value="F:peroxidase activity"/>
    <property type="evidence" value="ECO:0007669"/>
    <property type="project" value="UniProtKB-KW"/>
</dbReference>
<dbReference type="SUPFAM" id="SSF57196">
    <property type="entry name" value="EGF/Laminin"/>
    <property type="match status" value="1"/>
</dbReference>
<evidence type="ECO:0000256" key="4">
    <source>
        <dbReference type="ARBA" id="ARBA00004702"/>
    </source>
</evidence>
<evidence type="ECO:0000256" key="14">
    <source>
        <dbReference type="ARBA" id="ARBA00022617"/>
    </source>
</evidence>
<comment type="caution">
    <text evidence="40">The sequence shown here is derived from an EMBL/GenBank/DDBJ whole genome shotgun (WGS) entry which is preliminary data.</text>
</comment>
<feature type="binding site" evidence="36">
    <location>
        <position position="119"/>
    </location>
    <ligand>
        <name>substrate</name>
    </ligand>
</feature>
<keyword evidence="15 36" id="KW-0479">Metal-binding</keyword>
<evidence type="ECO:0000256" key="16">
    <source>
        <dbReference type="ARBA" id="ARBA00022729"/>
    </source>
</evidence>
<evidence type="ECO:0000256" key="26">
    <source>
        <dbReference type="ARBA" id="ARBA00023160"/>
    </source>
</evidence>
<dbReference type="InterPro" id="IPR010255">
    <property type="entry name" value="Haem_peroxidase_sf"/>
</dbReference>
<dbReference type="PRINTS" id="PR00457">
    <property type="entry name" value="ANPEROXIDASE"/>
</dbReference>
<keyword evidence="17" id="KW-0256">Endoplasmic reticulum</keyword>
<evidence type="ECO:0000256" key="24">
    <source>
        <dbReference type="ARBA" id="ARBA00023136"/>
    </source>
</evidence>
<dbReference type="FunFam" id="2.10.25.10:FF:000235">
    <property type="entry name" value="Prostaglandin G/H synthase 2"/>
    <property type="match status" value="1"/>
</dbReference>
<dbReference type="GO" id="GO:0043005">
    <property type="term" value="C:neuron projection"/>
    <property type="evidence" value="ECO:0007669"/>
    <property type="project" value="TreeGrafter"/>
</dbReference>
<dbReference type="OrthoDB" id="823504at2759"/>
<accession>A0A8T3EB47</accession>
<dbReference type="GO" id="GO:0020037">
    <property type="term" value="F:heme binding"/>
    <property type="evidence" value="ECO:0007669"/>
    <property type="project" value="InterPro"/>
</dbReference>
<evidence type="ECO:0000256" key="13">
    <source>
        <dbReference type="ARBA" id="ARBA00022585"/>
    </source>
</evidence>
<evidence type="ECO:0000256" key="2">
    <source>
        <dbReference type="ARBA" id="ARBA00004524"/>
    </source>
</evidence>
<dbReference type="PANTHER" id="PTHR11903">
    <property type="entry name" value="PROSTAGLANDIN G/H SYNTHASE"/>
    <property type="match status" value="1"/>
</dbReference>
<keyword evidence="13" id="KW-0643">Prostaglandin biosynthesis</keyword>
<evidence type="ECO:0000256" key="8">
    <source>
        <dbReference type="ARBA" id="ARBA00020404"/>
    </source>
</evidence>
<sequence>MKVSTPASFFALFLLLLGQLCHGTDESRSRTINPCCHYPCENWGICVRTGLDGYECDCTRTGYYGENCTIPEFWSRVYWFLKPSPDVVHYILTHFQWLWDIVNRTVLRDWLMRAVLTVRANLIPNPPTYNSKYGYLNWEAYSNTTYYTRLLPPIPEDCPTPMGSKGKAELPDPDLLVQNLLLRTKFRPDPQGTNLMFAFFAQHFTHQFFKTHNRVGLGFTKALGHGVDAGHIYGDNLARQLNLRLLRDGKLKYQVIDGEVYPPTVAEASVNMSYPPYIPADQRLAIGQEVFGLLPGLSMYATLWLREHNRICDILKAEHPTWDDEQLFQTARLIVIGETIRIVIEDYVQHLSGYNLKLKFDPTLLFGTSFQYGNRISLEFSQLYHWHPLMPDSFLIDGDEITYPQFIFNTSVLLKYGVEKLADAHSHGNLQAR</sequence>
<dbReference type="Gene3D" id="1.10.640.10">
    <property type="entry name" value="Haem peroxidase domain superfamily, animal type"/>
    <property type="match status" value="1"/>
</dbReference>
<comment type="cofactor">
    <cofactor evidence="1">
        <name>heme b</name>
        <dbReference type="ChEBI" id="CHEBI:60344"/>
    </cofactor>
</comment>
<evidence type="ECO:0000256" key="20">
    <source>
        <dbReference type="ARBA" id="ARBA00022964"/>
    </source>
</evidence>
<feature type="chain" id="PRO_5035881208" description="Prostaglandin G/H synthase 1" evidence="38">
    <location>
        <begin position="24"/>
        <end position="433"/>
    </location>
</feature>
<feature type="binding site" description="axial binding residue" evidence="36">
    <location>
        <position position="387"/>
    </location>
    <ligand>
        <name>heme b</name>
        <dbReference type="ChEBI" id="CHEBI:60344"/>
    </ligand>
    <ligandPart>
        <name>Fe</name>
        <dbReference type="ChEBI" id="CHEBI:18248"/>
    </ligandPart>
</feature>
<keyword evidence="19" id="KW-0492">Microsome</keyword>
<comment type="catalytic activity">
    <reaction evidence="31">
        <text>(9Z,12Z)-octadecadienoate + AH2 + O2 = (9S)-hydroxy-(10E,12Z)-octadecadienoate + A + H2O</text>
        <dbReference type="Rhea" id="RHEA:75459"/>
        <dbReference type="ChEBI" id="CHEBI:13193"/>
        <dbReference type="ChEBI" id="CHEBI:15377"/>
        <dbReference type="ChEBI" id="CHEBI:15379"/>
        <dbReference type="ChEBI" id="CHEBI:17499"/>
        <dbReference type="ChEBI" id="CHEBI:30245"/>
        <dbReference type="ChEBI" id="CHEBI:77852"/>
    </reaction>
    <physiologicalReaction direction="left-to-right" evidence="31">
        <dbReference type="Rhea" id="RHEA:75460"/>
    </physiologicalReaction>
</comment>
<dbReference type="Gene3D" id="2.10.25.10">
    <property type="entry name" value="Laminin"/>
    <property type="match status" value="1"/>
</dbReference>
<evidence type="ECO:0000256" key="27">
    <source>
        <dbReference type="ARBA" id="ARBA00023180"/>
    </source>
</evidence>
<evidence type="ECO:0000256" key="22">
    <source>
        <dbReference type="ARBA" id="ARBA00023004"/>
    </source>
</evidence>
<evidence type="ECO:0000256" key="6">
    <source>
        <dbReference type="ARBA" id="ARBA00011738"/>
    </source>
</evidence>
<evidence type="ECO:0000256" key="38">
    <source>
        <dbReference type="SAM" id="SignalP"/>
    </source>
</evidence>
<evidence type="ECO:0000256" key="3">
    <source>
        <dbReference type="ARBA" id="ARBA00004586"/>
    </source>
</evidence>
<dbReference type="SUPFAM" id="SSF48113">
    <property type="entry name" value="Heme-dependent peroxidases"/>
    <property type="match status" value="1"/>
</dbReference>
<keyword evidence="16 38" id="KW-0732">Signal</keyword>
<keyword evidence="25" id="KW-1015">Disulfide bond</keyword>
<dbReference type="GO" id="GO:0019371">
    <property type="term" value="P:cyclooxygenase pathway"/>
    <property type="evidence" value="ECO:0007669"/>
    <property type="project" value="TreeGrafter"/>
</dbReference>
<keyword evidence="27" id="KW-0325">Glycoprotein</keyword>
<evidence type="ECO:0000259" key="39">
    <source>
        <dbReference type="PROSITE" id="PS50026"/>
    </source>
</evidence>
<evidence type="ECO:0000256" key="19">
    <source>
        <dbReference type="ARBA" id="ARBA00022848"/>
    </source>
</evidence>
<dbReference type="PROSITE" id="PS50026">
    <property type="entry name" value="EGF_3"/>
    <property type="match status" value="1"/>
</dbReference>
<keyword evidence="21" id="KW-0560">Oxidoreductase</keyword>
<evidence type="ECO:0000313" key="40">
    <source>
        <dbReference type="EMBL" id="KAI1904775.1"/>
    </source>
</evidence>
<evidence type="ECO:0000256" key="30">
    <source>
        <dbReference type="ARBA" id="ARBA00033143"/>
    </source>
</evidence>
<keyword evidence="18" id="KW-0276">Fatty acid metabolism</keyword>
<comment type="catalytic activity">
    <reaction evidence="32">
        <text>(9Z,12Z)-octadecadienoate + AH2 + O2 = (9R)-hydroxy-(10E,12Z)-octadecadienoate + A + H2O</text>
        <dbReference type="Rhea" id="RHEA:75447"/>
        <dbReference type="ChEBI" id="CHEBI:13193"/>
        <dbReference type="ChEBI" id="CHEBI:15377"/>
        <dbReference type="ChEBI" id="CHEBI:15379"/>
        <dbReference type="ChEBI" id="CHEBI:17499"/>
        <dbReference type="ChEBI" id="CHEBI:30245"/>
        <dbReference type="ChEBI" id="CHEBI:77895"/>
    </reaction>
    <physiologicalReaction direction="left-to-right" evidence="32">
        <dbReference type="Rhea" id="RHEA:75448"/>
    </physiologicalReaction>
</comment>
<dbReference type="EMBL" id="JAERUA010000001">
    <property type="protein sequence ID" value="KAI1904775.1"/>
    <property type="molecule type" value="Genomic_DNA"/>
</dbReference>
<proteinExistence type="inferred from homology"/>
<keyword evidence="23" id="KW-0443">Lipid metabolism</keyword>
<keyword evidence="41" id="KW-1185">Reference proteome</keyword>
<evidence type="ECO:0000256" key="31">
    <source>
        <dbReference type="ARBA" id="ARBA00035976"/>
    </source>
</evidence>
<keyword evidence="10" id="KW-0444">Lipid biosynthesis</keyword>
<evidence type="ECO:0000256" key="29">
    <source>
        <dbReference type="ARBA" id="ARBA00031794"/>
    </source>
</evidence>
<dbReference type="InterPro" id="IPR019791">
    <property type="entry name" value="Haem_peroxidase_animal"/>
</dbReference>
<evidence type="ECO:0000256" key="35">
    <source>
        <dbReference type="PIRSR" id="PIRSR619791-1"/>
    </source>
</evidence>
<dbReference type="InterPro" id="IPR050783">
    <property type="entry name" value="Oxylipin_biosynth_metab"/>
</dbReference>
<dbReference type="Pfam" id="PF03098">
    <property type="entry name" value="An_peroxidase"/>
    <property type="match status" value="1"/>
</dbReference>
<feature type="domain" description="EGF-like" evidence="39">
    <location>
        <begin position="31"/>
        <end position="69"/>
    </location>
</feature>
<dbReference type="GO" id="GO:0005789">
    <property type="term" value="C:endoplasmic reticulum membrane"/>
    <property type="evidence" value="ECO:0007669"/>
    <property type="project" value="UniProtKB-SubCell"/>
</dbReference>
<dbReference type="CDD" id="cd00053">
    <property type="entry name" value="EGF"/>
    <property type="match status" value="1"/>
</dbReference>
<evidence type="ECO:0000256" key="9">
    <source>
        <dbReference type="ARBA" id="ARBA00022501"/>
    </source>
</evidence>
<feature type="signal peptide" evidence="38">
    <location>
        <begin position="1"/>
        <end position="23"/>
    </location>
</feature>
<dbReference type="GO" id="GO:0016702">
    <property type="term" value="F:oxidoreductase activity, acting on single donors with incorporation of molecular oxygen, incorporation of two atoms of oxygen"/>
    <property type="evidence" value="ECO:0007669"/>
    <property type="project" value="TreeGrafter"/>
</dbReference>
<comment type="similarity">
    <text evidence="5">Belongs to the prostaglandin G/H synthase family.</text>
</comment>
<dbReference type="PROSITE" id="PS50292">
    <property type="entry name" value="PEROXIDASE_3"/>
    <property type="match status" value="1"/>
</dbReference>
<keyword evidence="26" id="KW-0275">Fatty acid biosynthesis</keyword>
<evidence type="ECO:0000313" key="41">
    <source>
        <dbReference type="Proteomes" id="UP000829720"/>
    </source>
</evidence>
<evidence type="ECO:0000256" key="1">
    <source>
        <dbReference type="ARBA" id="ARBA00001970"/>
    </source>
</evidence>
<organism evidence="40 41">
    <name type="scientific">Albula goreensis</name>
    <dbReference type="NCBI Taxonomy" id="1534307"/>
    <lineage>
        <taxon>Eukaryota</taxon>
        <taxon>Metazoa</taxon>
        <taxon>Chordata</taxon>
        <taxon>Craniata</taxon>
        <taxon>Vertebrata</taxon>
        <taxon>Euteleostomi</taxon>
        <taxon>Actinopterygii</taxon>
        <taxon>Neopterygii</taxon>
        <taxon>Teleostei</taxon>
        <taxon>Albuliformes</taxon>
        <taxon>Albulidae</taxon>
        <taxon>Albula</taxon>
    </lineage>
</organism>
<evidence type="ECO:0000256" key="5">
    <source>
        <dbReference type="ARBA" id="ARBA00008928"/>
    </source>
</evidence>
<comment type="catalytic activity">
    <reaction evidence="34">
        <text>(9Z,12Z)-octadecadienoate + AH2 + O2 = (13R)-hydroxy-(9Z,11E)-octadecadienoate + A + H2O</text>
        <dbReference type="Rhea" id="RHEA:75455"/>
        <dbReference type="ChEBI" id="CHEBI:13193"/>
        <dbReference type="ChEBI" id="CHEBI:15377"/>
        <dbReference type="ChEBI" id="CHEBI:15379"/>
        <dbReference type="ChEBI" id="CHEBI:17499"/>
        <dbReference type="ChEBI" id="CHEBI:30245"/>
        <dbReference type="ChEBI" id="CHEBI:136655"/>
    </reaction>
    <physiologicalReaction direction="left-to-right" evidence="34">
        <dbReference type="Rhea" id="RHEA:75456"/>
    </physiologicalReaction>
</comment>
<comment type="subunit">
    <text evidence="6">Homodimer.</text>
</comment>
<keyword evidence="14 36" id="KW-0349">Heme</keyword>
<evidence type="ECO:0000256" key="12">
    <source>
        <dbReference type="ARBA" id="ARBA00022559"/>
    </source>
</evidence>
<evidence type="ECO:0000256" key="25">
    <source>
        <dbReference type="ARBA" id="ARBA00023157"/>
    </source>
</evidence>
<keyword evidence="11 37" id="KW-0245">EGF-like domain</keyword>
<evidence type="ECO:0000256" key="10">
    <source>
        <dbReference type="ARBA" id="ARBA00022516"/>
    </source>
</evidence>
<keyword evidence="24" id="KW-0472">Membrane</keyword>
<evidence type="ECO:0000256" key="15">
    <source>
        <dbReference type="ARBA" id="ARBA00022723"/>
    </source>
</evidence>
<comment type="catalytic activity">
    <reaction evidence="33">
        <text>(9Z,12Z)-octadecadienoate + AH2 + O2 = (13S)-hydroxy-(9Z,11E)-octadecadienoate + A + H2O</text>
        <dbReference type="Rhea" id="RHEA:75451"/>
        <dbReference type="ChEBI" id="CHEBI:13193"/>
        <dbReference type="ChEBI" id="CHEBI:15377"/>
        <dbReference type="ChEBI" id="CHEBI:15379"/>
        <dbReference type="ChEBI" id="CHEBI:17499"/>
        <dbReference type="ChEBI" id="CHEBI:30245"/>
        <dbReference type="ChEBI" id="CHEBI:90850"/>
    </reaction>
    <physiologicalReaction direction="left-to-right" evidence="33">
        <dbReference type="Rhea" id="RHEA:75452"/>
    </physiologicalReaction>
</comment>
<evidence type="ECO:0000256" key="34">
    <source>
        <dbReference type="ARBA" id="ARBA00036409"/>
    </source>
</evidence>
<comment type="pathway">
    <text evidence="4">Lipid metabolism; prostaglandin biosynthesis.</text>
</comment>
<dbReference type="InterPro" id="IPR000742">
    <property type="entry name" value="EGF"/>
</dbReference>
<keyword evidence="12" id="KW-0575">Peroxidase</keyword>
<evidence type="ECO:0000256" key="23">
    <source>
        <dbReference type="ARBA" id="ARBA00023098"/>
    </source>
</evidence>
<evidence type="ECO:0000256" key="21">
    <source>
        <dbReference type="ARBA" id="ARBA00023002"/>
    </source>
</evidence>
<keyword evidence="20" id="KW-0223">Dioxygenase</keyword>
<evidence type="ECO:0000256" key="18">
    <source>
        <dbReference type="ARBA" id="ARBA00022832"/>
    </source>
</evidence>
<gene>
    <name evidence="40" type="ORF">AGOR_G00009160</name>
</gene>
<dbReference type="EC" id="1.14.99.1" evidence="7"/>
<dbReference type="Proteomes" id="UP000829720">
    <property type="component" value="Unassembled WGS sequence"/>
</dbReference>
<dbReference type="PANTHER" id="PTHR11903:SF6">
    <property type="entry name" value="PROSTAGLANDIN G_H SYNTHASE 1"/>
    <property type="match status" value="1"/>
</dbReference>
<evidence type="ECO:0000256" key="17">
    <source>
        <dbReference type="ARBA" id="ARBA00022824"/>
    </source>
</evidence>
<evidence type="ECO:0000256" key="28">
    <source>
        <dbReference type="ARBA" id="ARBA00031217"/>
    </source>
</evidence>
<protein>
    <recommendedName>
        <fullName evidence="8">Prostaglandin G/H synthase 1</fullName>
        <ecNumber evidence="7">1.14.99.1</ecNumber>
    </recommendedName>
    <alternativeName>
        <fullName evidence="28">Cyclooxygenase-1</fullName>
    </alternativeName>
    <alternativeName>
        <fullName evidence="29">Prostaglandin H2 synthase 1</fullName>
    </alternativeName>
    <alternativeName>
        <fullName evidence="30">Prostaglandin-endoperoxide synthase 1</fullName>
    </alternativeName>
</protein>
<keyword evidence="9" id="KW-0644">Prostaglandin metabolism</keyword>